<feature type="transmembrane region" description="Helical" evidence="8">
    <location>
        <begin position="51"/>
        <end position="69"/>
    </location>
</feature>
<comment type="subcellular location">
    <subcellularLocation>
        <location evidence="1">Cell membrane</location>
        <topology evidence="1">Multi-pass membrane protein</topology>
    </subcellularLocation>
</comment>
<evidence type="ECO:0000256" key="8">
    <source>
        <dbReference type="SAM" id="Phobius"/>
    </source>
</evidence>
<keyword evidence="6 8" id="KW-1133">Transmembrane helix</keyword>
<keyword evidence="4" id="KW-1003">Cell membrane</keyword>
<evidence type="ECO:0000256" key="4">
    <source>
        <dbReference type="ARBA" id="ARBA00022475"/>
    </source>
</evidence>
<evidence type="ECO:0000256" key="2">
    <source>
        <dbReference type="ARBA" id="ARBA00005658"/>
    </source>
</evidence>
<evidence type="ECO:0000256" key="6">
    <source>
        <dbReference type="ARBA" id="ARBA00022989"/>
    </source>
</evidence>
<protein>
    <submittedName>
        <fullName evidence="9">High-affinity choline uptake protein BetT</fullName>
    </submittedName>
</protein>
<dbReference type="GO" id="GO:0022857">
    <property type="term" value="F:transmembrane transporter activity"/>
    <property type="evidence" value="ECO:0007669"/>
    <property type="project" value="InterPro"/>
</dbReference>
<dbReference type="AlphaFoldDB" id="A0A7Z0UZW7"/>
<gene>
    <name evidence="9" type="ORF">AO382_0247</name>
</gene>
<dbReference type="Proteomes" id="UP000078446">
    <property type="component" value="Unassembled WGS sequence"/>
</dbReference>
<comment type="similarity">
    <text evidence="2">Belongs to the BCCT transporter (TC 2.A.15) family.</text>
</comment>
<evidence type="ECO:0000313" key="10">
    <source>
        <dbReference type="Proteomes" id="UP000078446"/>
    </source>
</evidence>
<feature type="transmembrane region" description="Helical" evidence="8">
    <location>
        <begin position="76"/>
        <end position="94"/>
    </location>
</feature>
<dbReference type="Pfam" id="PF02028">
    <property type="entry name" value="BCCT"/>
    <property type="match status" value="1"/>
</dbReference>
<dbReference type="PANTHER" id="PTHR30047:SF7">
    <property type="entry name" value="HIGH-AFFINITY CHOLINE TRANSPORT PROTEIN"/>
    <property type="match status" value="1"/>
</dbReference>
<dbReference type="PANTHER" id="PTHR30047">
    <property type="entry name" value="HIGH-AFFINITY CHOLINE TRANSPORT PROTEIN-RELATED"/>
    <property type="match status" value="1"/>
</dbReference>
<keyword evidence="3" id="KW-0813">Transport</keyword>
<reference evidence="9 10" key="1">
    <citation type="journal article" date="2016" name="Genome Biol. Evol.">
        <title>Comparative Genomic Analyses of the Moraxella catarrhalis Serosensitive and Seroresistant Lineages Demonstrate Their Independent Evolution.</title>
        <authorList>
            <person name="Earl J.P."/>
            <person name="de Vries S.P."/>
            <person name="Ahmed A."/>
            <person name="Powell E."/>
            <person name="Schultz M.P."/>
            <person name="Hermans P.W."/>
            <person name="Hill D.J."/>
            <person name="Zhou Z."/>
            <person name="Constantinidou C.I."/>
            <person name="Hu F.Z."/>
            <person name="Bootsma H.J."/>
            <person name="Ehrlich G.D."/>
        </authorList>
    </citation>
    <scope>NUCLEOTIDE SEQUENCE [LARGE SCALE GENOMIC DNA]</scope>
    <source>
        <strain evidence="9 10">Z7574</strain>
    </source>
</reference>
<name>A0A7Z0UZW7_MORCA</name>
<evidence type="ECO:0000256" key="3">
    <source>
        <dbReference type="ARBA" id="ARBA00022448"/>
    </source>
</evidence>
<keyword evidence="5 8" id="KW-0812">Transmembrane</keyword>
<sequence>MDVQAQGSRLNRTVFFLSAAIIIFFSIYTMLFNDSASEILDSVLAWVSTTFGWYYFFAASAYIMFVLILACSRYSLTGWCMYALVGIALGYFAYRYNLPLTIRSALYPMIGKKN</sequence>
<dbReference type="EMBL" id="LXHE01000002">
    <property type="protein sequence ID" value="OAV01881.1"/>
    <property type="molecule type" value="Genomic_DNA"/>
</dbReference>
<evidence type="ECO:0000313" key="9">
    <source>
        <dbReference type="EMBL" id="OAV01881.1"/>
    </source>
</evidence>
<feature type="transmembrane region" description="Helical" evidence="8">
    <location>
        <begin position="12"/>
        <end position="31"/>
    </location>
</feature>
<organism evidence="9 10">
    <name type="scientific">Moraxella catarrhalis</name>
    <name type="common">Branhamella catarrhalis</name>
    <dbReference type="NCBI Taxonomy" id="480"/>
    <lineage>
        <taxon>Bacteria</taxon>
        <taxon>Pseudomonadati</taxon>
        <taxon>Pseudomonadota</taxon>
        <taxon>Gammaproteobacteria</taxon>
        <taxon>Moraxellales</taxon>
        <taxon>Moraxellaceae</taxon>
        <taxon>Moraxella</taxon>
    </lineage>
</organism>
<evidence type="ECO:0000256" key="5">
    <source>
        <dbReference type="ARBA" id="ARBA00022692"/>
    </source>
</evidence>
<comment type="caution">
    <text evidence="9">The sequence shown here is derived from an EMBL/GenBank/DDBJ whole genome shotgun (WGS) entry which is preliminary data.</text>
</comment>
<keyword evidence="7 8" id="KW-0472">Membrane</keyword>
<accession>A0A7Z0UZW7</accession>
<dbReference type="GO" id="GO:0005886">
    <property type="term" value="C:plasma membrane"/>
    <property type="evidence" value="ECO:0007669"/>
    <property type="project" value="UniProtKB-SubCell"/>
</dbReference>
<proteinExistence type="inferred from homology"/>
<evidence type="ECO:0000256" key="1">
    <source>
        <dbReference type="ARBA" id="ARBA00004651"/>
    </source>
</evidence>
<evidence type="ECO:0000256" key="7">
    <source>
        <dbReference type="ARBA" id="ARBA00023136"/>
    </source>
</evidence>
<dbReference type="InterPro" id="IPR000060">
    <property type="entry name" value="BCCT_transptr"/>
</dbReference>